<comment type="caution">
    <text evidence="3">The sequence shown here is derived from an EMBL/GenBank/DDBJ whole genome shotgun (WGS) entry which is preliminary data.</text>
</comment>
<gene>
    <name evidence="3" type="ORF">ACFQO7_23885</name>
</gene>
<dbReference type="Proteomes" id="UP001596392">
    <property type="component" value="Unassembled WGS sequence"/>
</dbReference>
<sequence>MRADMQADPSAQAEPAAGEQVVHHGAGVGSTPQWKLPDEGWGRKSADAATLHEPQNIREYVTMHQHLKVGGGTRLLDVACGAGLAVELATARGATAAGIDASARLVAVARDRSSGADLRVGDMRDLPWADGAFDVVTSFRGIWGTTPEVLAEVRRVLRPGGLLGMTVWGHVKASPGAWALRPFLWADASRLAHQAAMNSLGKPGVGEQLLTGQGFEAVRRVAVPFVWEFADPESYARAMACTGPGYEAIQTIGEQRFLDDAAELAAQHVREGLPLRAEINLVGFIARNPATPGAVSSFLAEPVELSAGASAAYADDEAELGYVMTATRLWAHDIEAMESLFTTLGRVTRTAGLSVRDRGILVTAATSTLGDSYCSLAWGAKLAAAASDQVSAGVLTGDDSLLDERERALAQWARRVAADPNATTDADVRPLREVGYGEAQILAITAYVALRVAFSTVNDALGAVPDRQLRTSTPQAVLDAVTFGRAPAPAAGPDSP</sequence>
<dbReference type="PANTHER" id="PTHR42912">
    <property type="entry name" value="METHYLTRANSFERASE"/>
    <property type="match status" value="1"/>
</dbReference>
<dbReference type="GO" id="GO:0032259">
    <property type="term" value="P:methylation"/>
    <property type="evidence" value="ECO:0007669"/>
    <property type="project" value="UniProtKB-KW"/>
</dbReference>
<proteinExistence type="predicted"/>
<dbReference type="InterPro" id="IPR029063">
    <property type="entry name" value="SAM-dependent_MTases_sf"/>
</dbReference>
<evidence type="ECO:0000256" key="1">
    <source>
        <dbReference type="SAM" id="MobiDB-lite"/>
    </source>
</evidence>
<feature type="compositionally biased region" description="Basic and acidic residues" evidence="1">
    <location>
        <begin position="36"/>
        <end position="46"/>
    </location>
</feature>
<dbReference type="Gene3D" id="3.40.50.150">
    <property type="entry name" value="Vaccinia Virus protein VP39"/>
    <property type="match status" value="1"/>
</dbReference>
<dbReference type="Gene3D" id="1.20.1290.10">
    <property type="entry name" value="AhpD-like"/>
    <property type="match status" value="1"/>
</dbReference>
<dbReference type="Pfam" id="PF08241">
    <property type="entry name" value="Methyltransf_11"/>
    <property type="match status" value="1"/>
</dbReference>
<dbReference type="InterPro" id="IPR050508">
    <property type="entry name" value="Methyltransf_Superfamily"/>
</dbReference>
<dbReference type="SUPFAM" id="SSF53335">
    <property type="entry name" value="S-adenosyl-L-methionine-dependent methyltransferases"/>
    <property type="match status" value="1"/>
</dbReference>
<protein>
    <submittedName>
        <fullName evidence="3">Methyltransferase domain-containing protein</fullName>
    </submittedName>
</protein>
<keyword evidence="3" id="KW-0808">Transferase</keyword>
<organism evidence="3 4">
    <name type="scientific">Catellatospora aurea</name>
    <dbReference type="NCBI Taxonomy" id="1337874"/>
    <lineage>
        <taxon>Bacteria</taxon>
        <taxon>Bacillati</taxon>
        <taxon>Actinomycetota</taxon>
        <taxon>Actinomycetes</taxon>
        <taxon>Micromonosporales</taxon>
        <taxon>Micromonosporaceae</taxon>
        <taxon>Catellatospora</taxon>
    </lineage>
</organism>
<dbReference type="EMBL" id="JBHTAC010000027">
    <property type="protein sequence ID" value="MFC7245528.1"/>
    <property type="molecule type" value="Genomic_DNA"/>
</dbReference>
<dbReference type="RefSeq" id="WP_376808445.1">
    <property type="nucleotide sequence ID" value="NZ_JBHTAC010000027.1"/>
</dbReference>
<feature type="domain" description="Methyltransferase type 11" evidence="2">
    <location>
        <begin position="76"/>
        <end position="163"/>
    </location>
</feature>
<evidence type="ECO:0000313" key="3">
    <source>
        <dbReference type="EMBL" id="MFC7245528.1"/>
    </source>
</evidence>
<accession>A0ABW2H2L3</accession>
<name>A0ABW2H2L3_9ACTN</name>
<dbReference type="InterPro" id="IPR013216">
    <property type="entry name" value="Methyltransf_11"/>
</dbReference>
<feature type="region of interest" description="Disordered" evidence="1">
    <location>
        <begin position="1"/>
        <end position="46"/>
    </location>
</feature>
<keyword evidence="4" id="KW-1185">Reference proteome</keyword>
<keyword evidence="3" id="KW-0489">Methyltransferase</keyword>
<dbReference type="CDD" id="cd02440">
    <property type="entry name" value="AdoMet_MTases"/>
    <property type="match status" value="1"/>
</dbReference>
<dbReference type="GO" id="GO:0008168">
    <property type="term" value="F:methyltransferase activity"/>
    <property type="evidence" value="ECO:0007669"/>
    <property type="project" value="UniProtKB-KW"/>
</dbReference>
<evidence type="ECO:0000259" key="2">
    <source>
        <dbReference type="Pfam" id="PF08241"/>
    </source>
</evidence>
<dbReference type="InterPro" id="IPR029032">
    <property type="entry name" value="AhpD-like"/>
</dbReference>
<reference evidence="4" key="1">
    <citation type="journal article" date="2019" name="Int. J. Syst. Evol. Microbiol.">
        <title>The Global Catalogue of Microorganisms (GCM) 10K type strain sequencing project: providing services to taxonomists for standard genome sequencing and annotation.</title>
        <authorList>
            <consortium name="The Broad Institute Genomics Platform"/>
            <consortium name="The Broad Institute Genome Sequencing Center for Infectious Disease"/>
            <person name="Wu L."/>
            <person name="Ma J."/>
        </authorList>
    </citation>
    <scope>NUCLEOTIDE SEQUENCE [LARGE SCALE GENOMIC DNA]</scope>
    <source>
        <strain evidence="4">CGMCC 1.9106</strain>
    </source>
</reference>
<evidence type="ECO:0000313" key="4">
    <source>
        <dbReference type="Proteomes" id="UP001596392"/>
    </source>
</evidence>
<dbReference type="SUPFAM" id="SSF69118">
    <property type="entry name" value="AhpD-like"/>
    <property type="match status" value="1"/>
</dbReference>